<gene>
    <name evidence="2" type="ORF">R4Y45_06855</name>
</gene>
<dbReference type="Proteomes" id="UP001377804">
    <property type="component" value="Unassembled WGS sequence"/>
</dbReference>
<dbReference type="PANTHER" id="PTHR33387">
    <property type="entry name" value="RMLC-LIKE JELLY ROLL FOLD PROTEIN"/>
    <property type="match status" value="1"/>
</dbReference>
<reference evidence="2 3" key="1">
    <citation type="submission" date="2023-10" db="EMBL/GenBank/DDBJ databases">
        <title>Holzapfeliella saturejae sp. nov. isolated from Satureja montana flowers.</title>
        <authorList>
            <person name="Alcantara C."/>
            <person name="Zuniga M."/>
            <person name="Landete J.M."/>
            <person name="Monedero V."/>
        </authorList>
    </citation>
    <scope>NUCLEOTIDE SEQUENCE [LARGE SCALE GENOMIC DNA]</scope>
    <source>
        <strain evidence="2 3">He02</strain>
    </source>
</reference>
<evidence type="ECO:0000313" key="3">
    <source>
        <dbReference type="Proteomes" id="UP001377804"/>
    </source>
</evidence>
<dbReference type="SUPFAM" id="SSF51182">
    <property type="entry name" value="RmlC-like cupins"/>
    <property type="match status" value="1"/>
</dbReference>
<evidence type="ECO:0000259" key="1">
    <source>
        <dbReference type="Pfam" id="PF06172"/>
    </source>
</evidence>
<dbReference type="PANTHER" id="PTHR33387:SF3">
    <property type="entry name" value="DUF985 DOMAIN-CONTAINING PROTEIN"/>
    <property type="match status" value="1"/>
</dbReference>
<dbReference type="InterPro" id="IPR039935">
    <property type="entry name" value="YML079W-like"/>
</dbReference>
<dbReference type="CDD" id="cd06121">
    <property type="entry name" value="cupin_YML079wp"/>
    <property type="match status" value="1"/>
</dbReference>
<accession>A0ABU8SHT0</accession>
<organism evidence="2 3">
    <name type="scientific">Holzapfeliella saturejae</name>
    <dbReference type="NCBI Taxonomy" id="3082953"/>
    <lineage>
        <taxon>Bacteria</taxon>
        <taxon>Bacillati</taxon>
        <taxon>Bacillota</taxon>
        <taxon>Bacilli</taxon>
        <taxon>Lactobacillales</taxon>
        <taxon>Lactobacillaceae</taxon>
        <taxon>Holzapfeliella</taxon>
    </lineage>
</organism>
<proteinExistence type="predicted"/>
<dbReference type="InterPro" id="IPR011051">
    <property type="entry name" value="RmlC_Cupin_sf"/>
</dbReference>
<dbReference type="Pfam" id="PF06172">
    <property type="entry name" value="Cupin_5"/>
    <property type="match status" value="1"/>
</dbReference>
<keyword evidence="3" id="KW-1185">Reference proteome</keyword>
<dbReference type="InterPro" id="IPR014710">
    <property type="entry name" value="RmlC-like_jellyroll"/>
</dbReference>
<evidence type="ECO:0000313" key="2">
    <source>
        <dbReference type="EMBL" id="MEJ6348936.1"/>
    </source>
</evidence>
<dbReference type="InterPro" id="IPR009327">
    <property type="entry name" value="Cupin_DUF985"/>
</dbReference>
<dbReference type="EMBL" id="JAWMWG010000005">
    <property type="protein sequence ID" value="MEJ6348936.1"/>
    <property type="molecule type" value="Genomic_DNA"/>
</dbReference>
<comment type="caution">
    <text evidence="2">The sequence shown here is derived from an EMBL/GenBank/DDBJ whole genome shotgun (WGS) entry which is preliminary data.</text>
</comment>
<dbReference type="RefSeq" id="WP_339970440.1">
    <property type="nucleotide sequence ID" value="NZ_JAWMWG010000005.1"/>
</dbReference>
<sequence length="161" mass="18587">MNKEKWIKQLDLEPHPEGGFYKELEPSAELTQNSEGKERPLYTNIYFLLTDESPSHFHRLTADEIWYYHTGDPLTVHMLNEDGSYTKVTLGDNPDEGHVLQYKVPAGTIFGSTVDNKESYALVSCMVSPGFDFEDFELFRQSDLLEKYPDHSEIIKYLAMI</sequence>
<name>A0ABU8SHT0_9LACO</name>
<protein>
    <submittedName>
        <fullName evidence="2">Cupin domain-containing protein</fullName>
    </submittedName>
</protein>
<dbReference type="Gene3D" id="2.60.120.10">
    <property type="entry name" value="Jelly Rolls"/>
    <property type="match status" value="1"/>
</dbReference>
<feature type="domain" description="DUF985" evidence="1">
    <location>
        <begin position="4"/>
        <end position="139"/>
    </location>
</feature>